<dbReference type="AlphaFoldDB" id="A0A9P9RCH0"/>
<accession>A0A9P9RCH0</accession>
<organism evidence="1 2">
    <name type="scientific">Fusarium solani</name>
    <name type="common">Filamentous fungus</name>
    <dbReference type="NCBI Taxonomy" id="169388"/>
    <lineage>
        <taxon>Eukaryota</taxon>
        <taxon>Fungi</taxon>
        <taxon>Dikarya</taxon>
        <taxon>Ascomycota</taxon>
        <taxon>Pezizomycotina</taxon>
        <taxon>Sordariomycetes</taxon>
        <taxon>Hypocreomycetidae</taxon>
        <taxon>Hypocreales</taxon>
        <taxon>Nectriaceae</taxon>
        <taxon>Fusarium</taxon>
        <taxon>Fusarium solani species complex</taxon>
    </lineage>
</organism>
<dbReference type="EMBL" id="JAGTJS010000002">
    <property type="protein sequence ID" value="KAH7273744.1"/>
    <property type="molecule type" value="Genomic_DNA"/>
</dbReference>
<sequence length="428" mass="48229">MNTIAQGVESMNKALPQVLSKLENLDVVGDSLLEKKVPARFINVSYHRVKGFVGRAEDLMTLKHHLLDKPQGAEARYVALRGLLGQEKPEMMLKIKRCFPVARNASVLITTRRQNAQDFVRLDGSVNIENMEEEDAVELLLQDSKSGDTKNVEPQSKLAVRSIVSQLWMNPLAIVQAGLYIHRSRLDFTAFLERCKDQYEILSDRLIATDCITNLEGPEMAHVLSVYTTWDLSIRQVKNAKGNGPRAHKDDLLNIIAFKSSSSFSESRFMAEQLGAFLAACLSGWDSRIFGDILTELYDIGLAQQYDIGKDGFYHGVMHGIVQDVARLRLAQAARNEYENLHLDLVFHSEQPTSVAESFKKDIFYETTGNWLNDVAESWAMPPWEEQVGQFILDMASSEMGYGFPELRDNRGFARAIEELNSEVGMFA</sequence>
<dbReference type="Proteomes" id="UP000736672">
    <property type="component" value="Unassembled WGS sequence"/>
</dbReference>
<protein>
    <submittedName>
        <fullName evidence="1">Uncharacterized protein</fullName>
    </submittedName>
</protein>
<keyword evidence="2" id="KW-1185">Reference proteome</keyword>
<reference evidence="1" key="1">
    <citation type="journal article" date="2021" name="Nat. Commun.">
        <title>Genetic determinants of endophytism in the Arabidopsis root mycobiome.</title>
        <authorList>
            <person name="Mesny F."/>
            <person name="Miyauchi S."/>
            <person name="Thiergart T."/>
            <person name="Pickel B."/>
            <person name="Atanasova L."/>
            <person name="Karlsson M."/>
            <person name="Huettel B."/>
            <person name="Barry K.W."/>
            <person name="Haridas S."/>
            <person name="Chen C."/>
            <person name="Bauer D."/>
            <person name="Andreopoulos W."/>
            <person name="Pangilinan J."/>
            <person name="LaButti K."/>
            <person name="Riley R."/>
            <person name="Lipzen A."/>
            <person name="Clum A."/>
            <person name="Drula E."/>
            <person name="Henrissat B."/>
            <person name="Kohler A."/>
            <person name="Grigoriev I.V."/>
            <person name="Martin F.M."/>
            <person name="Hacquard S."/>
        </authorList>
    </citation>
    <scope>NUCLEOTIDE SEQUENCE</scope>
    <source>
        <strain evidence="1">FSSC 5 MPI-SDFR-AT-0091</strain>
    </source>
</reference>
<proteinExistence type="predicted"/>
<gene>
    <name evidence="1" type="ORF">B0J15DRAFT_567079</name>
</gene>
<dbReference type="OrthoDB" id="5084756at2759"/>
<comment type="caution">
    <text evidence="1">The sequence shown here is derived from an EMBL/GenBank/DDBJ whole genome shotgun (WGS) entry which is preliminary data.</text>
</comment>
<evidence type="ECO:0000313" key="2">
    <source>
        <dbReference type="Proteomes" id="UP000736672"/>
    </source>
</evidence>
<evidence type="ECO:0000313" key="1">
    <source>
        <dbReference type="EMBL" id="KAH7273744.1"/>
    </source>
</evidence>
<name>A0A9P9RCH0_FUSSL</name>